<keyword evidence="3" id="KW-0966">Cell projection</keyword>
<accession>A0A0H3DRM1</accession>
<name>A0A0H3DRM1_EDWTF</name>
<dbReference type="CDD" id="cd17470">
    <property type="entry name" value="T3SS_Flik_C"/>
    <property type="match status" value="1"/>
</dbReference>
<protein>
    <submittedName>
        <fullName evidence="3">Flagellar hook-length control protein FliK</fullName>
    </submittedName>
</protein>
<organism evidence="3 4">
    <name type="scientific">Edwardsiella tarda (strain FL6-60)</name>
    <dbReference type="NCBI Taxonomy" id="718251"/>
    <lineage>
        <taxon>Bacteria</taxon>
        <taxon>Pseudomonadati</taxon>
        <taxon>Pseudomonadota</taxon>
        <taxon>Gammaproteobacteria</taxon>
        <taxon>Enterobacterales</taxon>
        <taxon>Hafniaceae</taxon>
        <taxon>Edwardsiella</taxon>
    </lineage>
</organism>
<keyword evidence="3" id="KW-0282">Flagellum</keyword>
<dbReference type="Pfam" id="PF02120">
    <property type="entry name" value="Flg_hook"/>
    <property type="match status" value="1"/>
</dbReference>
<dbReference type="PANTHER" id="PTHR37533">
    <property type="entry name" value="FLAGELLAR HOOK-LENGTH CONTROL PROTEIN"/>
    <property type="match status" value="1"/>
</dbReference>
<dbReference type="InterPro" id="IPR038610">
    <property type="entry name" value="FliK-like_C_sf"/>
</dbReference>
<reference evidence="4" key="1">
    <citation type="submission" date="2010-08" db="EMBL/GenBank/DDBJ databases">
        <title>Genome comparisons of Edwardsiella bacteria analysed using deep sequencing technology.</title>
        <authorList>
            <person name="van Soest J.J."/>
            <person name="Henkel C.V."/>
            <person name="Jansen H.J."/>
            <person name="van den Hondel C.A.M.J.J."/>
            <person name="Bloemberg G.V."/>
            <person name="Meijer A.H."/>
            <person name="Spaink H.P."/>
        </authorList>
    </citation>
    <scope>NUCLEOTIDE SEQUENCE [LARGE SCALE GENOMIC DNA]</scope>
    <source>
        <strain evidence="4">FL6-60</strain>
    </source>
</reference>
<sequence>MTTPVAITLNTASASTDSPAADAGDGFPFADILALISQPGSKQALIQALQQPEGQTPTGPHSALLSRLSQMSATQRQALLASLENQHGQRLDPAEIAAAARQTPALTTSDHPQKIAPETADATTQQAIAALLAMLPPRADAPSQTFTPGSARTGDGDDLMRLLSPRRGAQESPLASLLGNANARPDALTQRADIAPLLSAKASPTTPGINTLDTASSLVSLNTPDRRSLPHDLQPSHSAQAITPTALHAAPLPATPQLSATPLASAATASAPLLNAPLGSGEWQQALGQQVLMFARNGQHQAELRLHPQDLGAVQITLRLDDNQAQLHMAAAHGQVRAALEAALPHLRTALAESGIQLGQSSIGSEAQSQWGNGQQQGQAPQPDATPFIVADNAVSTPLDAVAPTTVRRHLGAVDISV</sequence>
<evidence type="ECO:0000259" key="2">
    <source>
        <dbReference type="Pfam" id="PF02120"/>
    </source>
</evidence>
<dbReference type="Gene3D" id="3.30.750.140">
    <property type="match status" value="1"/>
</dbReference>
<keyword evidence="3" id="KW-0969">Cilium</keyword>
<dbReference type="KEGG" id="etd:ETAF_1939"/>
<dbReference type="InterPro" id="IPR052563">
    <property type="entry name" value="FliK"/>
</dbReference>
<keyword evidence="4" id="KW-1185">Reference proteome</keyword>
<gene>
    <name evidence="3" type="primary">fliK</name>
    <name evidence="3" type="ordered locus">ETAF_1939</name>
</gene>
<feature type="region of interest" description="Disordered" evidence="1">
    <location>
        <begin position="139"/>
        <end position="161"/>
    </location>
</feature>
<feature type="region of interest" description="Disordered" evidence="1">
    <location>
        <begin position="362"/>
        <end position="386"/>
    </location>
</feature>
<dbReference type="PANTHER" id="PTHR37533:SF2">
    <property type="entry name" value="FLAGELLAR HOOK-LENGTH CONTROL PROTEIN"/>
    <property type="match status" value="1"/>
</dbReference>
<dbReference type="InterPro" id="IPR021136">
    <property type="entry name" value="Flagellar_hook_control-like_C"/>
</dbReference>
<feature type="domain" description="Flagellar hook-length control protein-like C-terminal" evidence="2">
    <location>
        <begin position="289"/>
        <end position="370"/>
    </location>
</feature>
<dbReference type="HOGENOM" id="CLU_039492_1_0_6"/>
<reference evidence="3 4" key="2">
    <citation type="journal article" date="2011" name="BMC Immunol.">
        <title>Comparison of static immersion and intravenous injection systems for exposure of zebrafish embryos to the natural pathogen Edwardsiella tarda.</title>
        <authorList>
            <person name="van Soest J.J."/>
            <person name="Stockhammer O.W."/>
            <person name="Ordas A."/>
            <person name="Bloemberg G.V."/>
            <person name="Spaink H.P."/>
            <person name="Meijer A.H."/>
        </authorList>
    </citation>
    <scope>NUCLEOTIDE SEQUENCE [LARGE SCALE GENOMIC DNA]</scope>
    <source>
        <strain evidence="3 4">FL6-60</strain>
    </source>
</reference>
<dbReference type="PATRIC" id="fig|718251.5.peg.2012"/>
<evidence type="ECO:0000256" key="1">
    <source>
        <dbReference type="SAM" id="MobiDB-lite"/>
    </source>
</evidence>
<dbReference type="AlphaFoldDB" id="A0A0H3DRM1"/>
<evidence type="ECO:0000313" key="4">
    <source>
        <dbReference type="Proteomes" id="UP000002230"/>
    </source>
</evidence>
<evidence type="ECO:0000313" key="3">
    <source>
        <dbReference type="EMBL" id="ADM42045.1"/>
    </source>
</evidence>
<dbReference type="Proteomes" id="UP000002230">
    <property type="component" value="Chromosome"/>
</dbReference>
<proteinExistence type="predicted"/>
<dbReference type="EMBL" id="CP002154">
    <property type="protein sequence ID" value="ADM42045.1"/>
    <property type="molecule type" value="Genomic_DNA"/>
</dbReference>